<protein>
    <recommendedName>
        <fullName evidence="4">Zinc knuckle CX2CX4HX4C domain-containing protein</fullName>
    </recommendedName>
</protein>
<evidence type="ECO:0008006" key="4">
    <source>
        <dbReference type="Google" id="ProtNLM"/>
    </source>
</evidence>
<organism evidence="2 3">
    <name type="scientific">Gossypium davidsonii</name>
    <name type="common">Davidson's cotton</name>
    <name type="synonym">Gossypium klotzschianum subsp. davidsonii</name>
    <dbReference type="NCBI Taxonomy" id="34287"/>
    <lineage>
        <taxon>Eukaryota</taxon>
        <taxon>Viridiplantae</taxon>
        <taxon>Streptophyta</taxon>
        <taxon>Embryophyta</taxon>
        <taxon>Tracheophyta</taxon>
        <taxon>Spermatophyta</taxon>
        <taxon>Magnoliopsida</taxon>
        <taxon>eudicotyledons</taxon>
        <taxon>Gunneridae</taxon>
        <taxon>Pentapetalae</taxon>
        <taxon>rosids</taxon>
        <taxon>malvids</taxon>
        <taxon>Malvales</taxon>
        <taxon>Malvaceae</taxon>
        <taxon>Malvoideae</taxon>
        <taxon>Gossypium</taxon>
    </lineage>
</organism>
<reference evidence="2 3" key="1">
    <citation type="journal article" date="2019" name="Genome Biol. Evol.">
        <title>Insights into the evolution of the New World diploid cottons (Gossypium, subgenus Houzingenia) based on genome sequencing.</title>
        <authorList>
            <person name="Grover C.E."/>
            <person name="Arick M.A. 2nd"/>
            <person name="Thrash A."/>
            <person name="Conover J.L."/>
            <person name="Sanders W.S."/>
            <person name="Peterson D.G."/>
            <person name="Frelichowski J.E."/>
            <person name="Scheffler J.A."/>
            <person name="Scheffler B.E."/>
            <person name="Wendel J.F."/>
        </authorList>
    </citation>
    <scope>NUCLEOTIDE SEQUENCE [LARGE SCALE GENOMIC DNA]</scope>
    <source>
        <strain evidence="2">27</strain>
        <tissue evidence="2">Leaf</tissue>
    </source>
</reference>
<dbReference type="AlphaFoldDB" id="A0A7J8TJD0"/>
<name>A0A7J8TJD0_GOSDV</name>
<gene>
    <name evidence="2" type="ORF">Godav_028969</name>
</gene>
<accession>A0A7J8TJD0</accession>
<feature type="compositionally biased region" description="Basic and acidic residues" evidence="1">
    <location>
        <begin position="131"/>
        <end position="147"/>
    </location>
</feature>
<sequence length="147" mass="17099">MFSLFCFFCSRLGHNNSYCEIKMMLGSNLIEIGWDLSLRAPSRRAISMNSIWLREEDEGVREGCWMENRLGEMSSRNGIPKGSKMNTLDPILGFSLERKGTAMEKQKENSWPYTKHTLMDHDLEDEVLMGEEGKKRNRGEVEESRWN</sequence>
<dbReference type="EMBL" id="JABFAC010250251">
    <property type="protein sequence ID" value="MBA0638260.1"/>
    <property type="molecule type" value="Genomic_DNA"/>
</dbReference>
<evidence type="ECO:0000256" key="1">
    <source>
        <dbReference type="SAM" id="MobiDB-lite"/>
    </source>
</evidence>
<keyword evidence="3" id="KW-1185">Reference proteome</keyword>
<feature type="region of interest" description="Disordered" evidence="1">
    <location>
        <begin position="128"/>
        <end position="147"/>
    </location>
</feature>
<evidence type="ECO:0000313" key="3">
    <source>
        <dbReference type="Proteomes" id="UP000593561"/>
    </source>
</evidence>
<evidence type="ECO:0000313" key="2">
    <source>
        <dbReference type="EMBL" id="MBA0638260.1"/>
    </source>
</evidence>
<proteinExistence type="predicted"/>
<comment type="caution">
    <text evidence="2">The sequence shown here is derived from an EMBL/GenBank/DDBJ whole genome shotgun (WGS) entry which is preliminary data.</text>
</comment>
<dbReference type="Proteomes" id="UP000593561">
    <property type="component" value="Unassembled WGS sequence"/>
</dbReference>